<dbReference type="AlphaFoldDB" id="A0A2A2TC09"/>
<sequence>MKRRYLGFAWGVRSRVTGIVVLNRDFLWGKEPDFIGIVVLNGDFSLGEEPDFIGFSRSHLGGL</sequence>
<organism evidence="1 2">
    <name type="scientific">Brunnivagina elsteri CCALA 953</name>
    <dbReference type="NCBI Taxonomy" id="987040"/>
    <lineage>
        <taxon>Bacteria</taxon>
        <taxon>Bacillati</taxon>
        <taxon>Cyanobacteriota</taxon>
        <taxon>Cyanophyceae</taxon>
        <taxon>Nostocales</taxon>
        <taxon>Calotrichaceae</taxon>
        <taxon>Brunnivagina</taxon>
    </lineage>
</organism>
<protein>
    <submittedName>
        <fullName evidence="1">Uncharacterized protein</fullName>
    </submittedName>
</protein>
<dbReference type="Proteomes" id="UP000218238">
    <property type="component" value="Unassembled WGS sequence"/>
</dbReference>
<accession>A0A2A2TC09</accession>
<name>A0A2A2TC09_9CYAN</name>
<evidence type="ECO:0000313" key="2">
    <source>
        <dbReference type="Proteomes" id="UP000218238"/>
    </source>
</evidence>
<comment type="caution">
    <text evidence="1">The sequence shown here is derived from an EMBL/GenBank/DDBJ whole genome shotgun (WGS) entry which is preliminary data.</text>
</comment>
<proteinExistence type="predicted"/>
<dbReference type="EMBL" id="NTFS01000429">
    <property type="protein sequence ID" value="PAX51280.1"/>
    <property type="molecule type" value="Genomic_DNA"/>
</dbReference>
<gene>
    <name evidence="1" type="ORF">CK510_25630</name>
</gene>
<keyword evidence="2" id="KW-1185">Reference proteome</keyword>
<evidence type="ECO:0000313" key="1">
    <source>
        <dbReference type="EMBL" id="PAX51280.1"/>
    </source>
</evidence>
<reference evidence="1 2" key="1">
    <citation type="submission" date="2017-08" db="EMBL/GenBank/DDBJ databases">
        <title>Draft genome sequence of filamentous cyanobacterium Calothrix elsteri CCALA 953.</title>
        <authorList>
            <person name="Gagunashvili A.N."/>
            <person name="Elster J."/>
            <person name="Andresson O.S."/>
        </authorList>
    </citation>
    <scope>NUCLEOTIDE SEQUENCE [LARGE SCALE GENOMIC DNA]</scope>
    <source>
        <strain evidence="1 2">CCALA 953</strain>
    </source>
</reference>